<accession>A0AAE0SJY2</accession>
<comment type="caution">
    <text evidence="2">The sequence shown here is derived from an EMBL/GenBank/DDBJ whole genome shotgun (WGS) entry which is preliminary data.</text>
</comment>
<dbReference type="InterPro" id="IPR024810">
    <property type="entry name" value="MAB21L/cGLR"/>
</dbReference>
<dbReference type="Proteomes" id="UP001195483">
    <property type="component" value="Unassembled WGS sequence"/>
</dbReference>
<reference evidence="2" key="2">
    <citation type="journal article" date="2021" name="Genome Biol. Evol.">
        <title>Developing a high-quality reference genome for a parasitic bivalve with doubly uniparental inheritance (Bivalvia: Unionida).</title>
        <authorList>
            <person name="Smith C.H."/>
        </authorList>
    </citation>
    <scope>NUCLEOTIDE SEQUENCE</scope>
    <source>
        <strain evidence="2">CHS0354</strain>
        <tissue evidence="2">Mantle</tissue>
    </source>
</reference>
<gene>
    <name evidence="2" type="ORF">CHS0354_021965</name>
</gene>
<evidence type="ECO:0000313" key="3">
    <source>
        <dbReference type="Proteomes" id="UP001195483"/>
    </source>
</evidence>
<feature type="domain" description="Mab-21-like HhH/H2TH-like" evidence="1">
    <location>
        <begin position="259"/>
        <end position="336"/>
    </location>
</feature>
<dbReference type="SMART" id="SM01265">
    <property type="entry name" value="Mab-21"/>
    <property type="match status" value="1"/>
</dbReference>
<sequence length="705" mass="81944">MIHQVREYHVSVSEQLSTILDNVGYSWDDRNRKVKVATEVEVFGNISAAIRGKPRLYLFGSRGEGSTGPELDSDVDHLYQINECKVITDLSQYQPHIHNVLMVKDKHTHPGYVKLKHTMPTFISIDTPVPNYPELHFEDVVAIDSLHGFVLPNTVINKYGIVTGPALHFSAERKEFAMDQVFALRCSEWPKDEYEWFRRRRLYGWPTPLQIADAREYGCFVTPVGHVLSLERYLEWRLSFSITERDLTRSFEDTVMKVYILLKMIRKTYIAPVVGDAFSSYHCKVCLLWMRESTPRELWNDQNLLYCLILCIRQLYEWAKSGFCPDYFIVSNNIYDRKIVGTVRFNLVHILRNLSVDGTFLLGIQCCNLGQHMTNQMSRLDNLIKSIVREDHVDDTLSIKAACDCRHYILKCIPQQYSALIDYLKRINNACKYLSSIVQYPLKHTMMVLWSQLGFHIATICIEKQRDLSQEHVDYLVALATACLSFGINIDSTSIRLKLCGLGMELGNHDLTQACLQNISNYRARYISSVHLRRPINVLNDVDLFSVEKYHRNIFSTEELLQTQTSVSVVYMPSEISFTPKPLRMEMFRSIGALSKFRDMDETYFDWGVVDSRTCLYFFQYMNFSRQAKETHKWVAMNNMIHVIKTGTEIIHRDTALNLLGYSFMQERQLTNAFRCFILSLEFRHHHNAAKFHLGILFNKVHAAK</sequence>
<dbReference type="Gene3D" id="1.10.1410.40">
    <property type="match status" value="1"/>
</dbReference>
<dbReference type="AlphaFoldDB" id="A0AAE0SJY2"/>
<dbReference type="PANTHER" id="PTHR10656">
    <property type="entry name" value="CELL FATE DETERMINING PROTEIN MAB21-RELATED"/>
    <property type="match status" value="1"/>
</dbReference>
<proteinExistence type="predicted"/>
<evidence type="ECO:0000313" key="2">
    <source>
        <dbReference type="EMBL" id="KAK3593391.1"/>
    </source>
</evidence>
<reference evidence="2" key="1">
    <citation type="journal article" date="2021" name="Genome Biol. Evol.">
        <title>A High-Quality Reference Genome for a Parasitic Bivalve with Doubly Uniparental Inheritance (Bivalvia: Unionida).</title>
        <authorList>
            <person name="Smith C.H."/>
        </authorList>
    </citation>
    <scope>NUCLEOTIDE SEQUENCE</scope>
    <source>
        <strain evidence="2">CHS0354</strain>
    </source>
</reference>
<organism evidence="2 3">
    <name type="scientific">Potamilus streckersoni</name>
    <dbReference type="NCBI Taxonomy" id="2493646"/>
    <lineage>
        <taxon>Eukaryota</taxon>
        <taxon>Metazoa</taxon>
        <taxon>Spiralia</taxon>
        <taxon>Lophotrochozoa</taxon>
        <taxon>Mollusca</taxon>
        <taxon>Bivalvia</taxon>
        <taxon>Autobranchia</taxon>
        <taxon>Heteroconchia</taxon>
        <taxon>Palaeoheterodonta</taxon>
        <taxon>Unionida</taxon>
        <taxon>Unionoidea</taxon>
        <taxon>Unionidae</taxon>
        <taxon>Ambleminae</taxon>
        <taxon>Lampsilini</taxon>
        <taxon>Potamilus</taxon>
    </lineage>
</organism>
<evidence type="ECO:0000259" key="1">
    <source>
        <dbReference type="Pfam" id="PF20266"/>
    </source>
</evidence>
<protein>
    <recommendedName>
        <fullName evidence="1">Mab-21-like HhH/H2TH-like domain-containing protein</fullName>
    </recommendedName>
</protein>
<dbReference type="PANTHER" id="PTHR10656:SF69">
    <property type="entry name" value="MAB-21-LIKE HHH_H2TH-LIKE DOMAIN-CONTAINING PROTEIN"/>
    <property type="match status" value="1"/>
</dbReference>
<dbReference type="InterPro" id="IPR046906">
    <property type="entry name" value="Mab-21_HhH/H2TH-like"/>
</dbReference>
<name>A0AAE0SJY2_9BIVA</name>
<dbReference type="EMBL" id="JAEAOA010001332">
    <property type="protein sequence ID" value="KAK3593391.1"/>
    <property type="molecule type" value="Genomic_DNA"/>
</dbReference>
<keyword evidence="3" id="KW-1185">Reference proteome</keyword>
<dbReference type="Pfam" id="PF20266">
    <property type="entry name" value="Mab-21_C"/>
    <property type="match status" value="1"/>
</dbReference>
<reference evidence="2" key="3">
    <citation type="submission" date="2023-05" db="EMBL/GenBank/DDBJ databases">
        <authorList>
            <person name="Smith C.H."/>
        </authorList>
    </citation>
    <scope>NUCLEOTIDE SEQUENCE</scope>
    <source>
        <strain evidence="2">CHS0354</strain>
        <tissue evidence="2">Mantle</tissue>
    </source>
</reference>